<organism evidence="2">
    <name type="scientific">Sipha flava</name>
    <name type="common">yellow sugarcane aphid</name>
    <dbReference type="NCBI Taxonomy" id="143950"/>
    <lineage>
        <taxon>Eukaryota</taxon>
        <taxon>Metazoa</taxon>
        <taxon>Ecdysozoa</taxon>
        <taxon>Arthropoda</taxon>
        <taxon>Hexapoda</taxon>
        <taxon>Insecta</taxon>
        <taxon>Pterygota</taxon>
        <taxon>Neoptera</taxon>
        <taxon>Paraneoptera</taxon>
        <taxon>Hemiptera</taxon>
        <taxon>Sternorrhyncha</taxon>
        <taxon>Aphidomorpha</taxon>
        <taxon>Aphidoidea</taxon>
        <taxon>Aphididae</taxon>
        <taxon>Sipha</taxon>
    </lineage>
</organism>
<dbReference type="Gene3D" id="1.20.1280.50">
    <property type="match status" value="1"/>
</dbReference>
<evidence type="ECO:0000313" key="4">
    <source>
        <dbReference type="RefSeq" id="XP_025421902.1"/>
    </source>
</evidence>
<dbReference type="Proteomes" id="UP000694846">
    <property type="component" value="Unplaced"/>
</dbReference>
<dbReference type="RefSeq" id="XP_025421902.1">
    <property type="nucleotide sequence ID" value="XM_025566117.1"/>
</dbReference>
<evidence type="ECO:0000313" key="2">
    <source>
        <dbReference type="EMBL" id="MBY81941.1"/>
    </source>
</evidence>
<evidence type="ECO:0000313" key="3">
    <source>
        <dbReference type="Proteomes" id="UP000694846"/>
    </source>
</evidence>
<dbReference type="CDD" id="cd09917">
    <property type="entry name" value="F-box_SF"/>
    <property type="match status" value="1"/>
</dbReference>
<dbReference type="AlphaFoldDB" id="A0A2S2QW07"/>
<sequence>MAVCNLFENVDKSNVPIHTLPIEIITRIINHLSLSDVLSLACVSKIWRCHYINQNIIWMNICEKMNVQRYDYTKCFDDMFRNNTESKGYIETTSVKLFGPFCTWWSVFNRYNMVLKNIKANDFSTIHVQRKTSNLTYCTDDYIITVNRYKNRRPIEATLLKCTPGPELKVRLRIHTFFKKLISIRDSTIKIIGNKKYLVFEIHSNLFIYAIRNDTFIQRSDVMISKPELNIEQNPEYLTKYLEANNNTKIAIDDEHLAVVLPNKNQLFIYDLANMRVYRELIYSQIPNTVQCLKYDSQRVMIGITFKIVMPNDIPPCQAIIYHLEKSNLPFRVSIFGPVTQFKTTAHLIGVENEAPETPFIARISNIYKVFWIDCDTFSIDSTRKFIYYNINSSIFKYDLSKSLSDNFEVTQKIAIDAIAMRFSLMPINDRFLILRSTIPNSYDIFDVKEHIIVRSLQLNSKYSLVHVGKLSIIFSNNYEFIVIGFY</sequence>
<dbReference type="Pfam" id="PF00646">
    <property type="entry name" value="F-box"/>
    <property type="match status" value="1"/>
</dbReference>
<dbReference type="EMBL" id="GGMS01012738">
    <property type="protein sequence ID" value="MBY81941.1"/>
    <property type="molecule type" value="Transcribed_RNA"/>
</dbReference>
<feature type="domain" description="F-box" evidence="1">
    <location>
        <begin position="14"/>
        <end position="61"/>
    </location>
</feature>
<dbReference type="InterPro" id="IPR001810">
    <property type="entry name" value="F-box_dom"/>
</dbReference>
<keyword evidence="3" id="KW-1185">Reference proteome</keyword>
<name>A0A2S2QW07_9HEMI</name>
<proteinExistence type="predicted"/>
<reference evidence="2" key="1">
    <citation type="submission" date="2018-04" db="EMBL/GenBank/DDBJ databases">
        <title>Transcriptome assembly of Sipha flava.</title>
        <authorList>
            <person name="Scully E.D."/>
            <person name="Geib S.M."/>
            <person name="Palmer N.A."/>
            <person name="Koch K."/>
            <person name="Bradshaw J."/>
            <person name="Heng-Moss T."/>
            <person name="Sarath G."/>
        </authorList>
    </citation>
    <scope>NUCLEOTIDE SEQUENCE</scope>
</reference>
<dbReference type="OrthoDB" id="6623235at2759"/>
<dbReference type="PROSITE" id="PS50181">
    <property type="entry name" value="FBOX"/>
    <property type="match status" value="1"/>
</dbReference>
<evidence type="ECO:0000259" key="1">
    <source>
        <dbReference type="PROSITE" id="PS50181"/>
    </source>
</evidence>
<dbReference type="GeneID" id="112691739"/>
<reference evidence="4" key="2">
    <citation type="submission" date="2025-04" db="UniProtKB">
        <authorList>
            <consortium name="RefSeq"/>
        </authorList>
    </citation>
    <scope>IDENTIFICATION</scope>
    <source>
        <tissue evidence="4">Whole body</tissue>
    </source>
</reference>
<dbReference type="InterPro" id="IPR036047">
    <property type="entry name" value="F-box-like_dom_sf"/>
</dbReference>
<dbReference type="SUPFAM" id="SSF81383">
    <property type="entry name" value="F-box domain"/>
    <property type="match status" value="1"/>
</dbReference>
<protein>
    <submittedName>
        <fullName evidence="4">Uncharacterized protein LOC112691739</fullName>
    </submittedName>
</protein>
<gene>
    <name evidence="4" type="primary">LOC112691739</name>
    <name evidence="2" type="ORF">g.85199</name>
</gene>
<accession>A0A2S2QW07</accession>